<protein>
    <recommendedName>
        <fullName evidence="5">Segregation and condensation protein B</fullName>
    </recommendedName>
</protein>
<dbReference type="NCBIfam" id="TIGR00281">
    <property type="entry name" value="SMC-Scp complex subunit ScpB"/>
    <property type="match status" value="1"/>
</dbReference>
<comment type="caution">
    <text evidence="6">The sequence shown here is derived from an EMBL/GenBank/DDBJ whole genome shotgun (WGS) entry which is preliminary data.</text>
</comment>
<keyword evidence="2 5" id="KW-0132">Cell division</keyword>
<dbReference type="GO" id="GO:0005737">
    <property type="term" value="C:cytoplasm"/>
    <property type="evidence" value="ECO:0007669"/>
    <property type="project" value="UniProtKB-SubCell"/>
</dbReference>
<gene>
    <name evidence="5" type="primary">scpB</name>
    <name evidence="6" type="ORF">C823_00284</name>
</gene>
<evidence type="ECO:0000313" key="6">
    <source>
        <dbReference type="EMBL" id="EMZ37960.1"/>
    </source>
</evidence>
<dbReference type="PANTHER" id="PTHR34298:SF2">
    <property type="entry name" value="SEGREGATION AND CONDENSATION PROTEIN B"/>
    <property type="match status" value="1"/>
</dbReference>
<dbReference type="Pfam" id="PF04079">
    <property type="entry name" value="SMC_ScpB"/>
    <property type="match status" value="1"/>
</dbReference>
<dbReference type="Proteomes" id="UP000012589">
    <property type="component" value="Unassembled WGS sequence"/>
</dbReference>
<sequence length="195" mass="22244">MEQNEAVNGVVKEAVIEAVLFTMGESVPLEKLANVLQLGTEETKTIIRQMMSDYEKGNRGIQIIELDGAYQMCTKKQMYEYLIQIARQPKKQVLTDVLLETLSIIAYKQPVTRMEIEKIRGVSSGHAVNKLVEYNLVCEIGRLDVPGRPLLFGTTEEFLRSFGVNSIDELPQPEPEQVEEFRHEAEEELEIRMKV</sequence>
<dbReference type="SUPFAM" id="SSF46785">
    <property type="entry name" value="Winged helix' DNA-binding domain"/>
    <property type="match status" value="2"/>
</dbReference>
<dbReference type="GO" id="GO:0006260">
    <property type="term" value="P:DNA replication"/>
    <property type="evidence" value="ECO:0007669"/>
    <property type="project" value="UniProtKB-UniRule"/>
</dbReference>
<comment type="function">
    <text evidence="5">Participates in chromosomal partition during cell division. May act via the formation of a condensin-like complex containing Smc and ScpA that pull DNA away from mid-cell into both cell halves.</text>
</comment>
<dbReference type="InterPro" id="IPR005234">
    <property type="entry name" value="ScpB_csome_segregation"/>
</dbReference>
<dbReference type="AlphaFoldDB" id="N2BHT7"/>
<dbReference type="PIRSF" id="PIRSF019345">
    <property type="entry name" value="ScpB"/>
    <property type="match status" value="1"/>
</dbReference>
<dbReference type="InterPro" id="IPR036388">
    <property type="entry name" value="WH-like_DNA-bd_sf"/>
</dbReference>
<keyword evidence="7" id="KW-1185">Reference proteome</keyword>
<evidence type="ECO:0000256" key="4">
    <source>
        <dbReference type="ARBA" id="ARBA00023306"/>
    </source>
</evidence>
<dbReference type="EMBL" id="AQFT01000009">
    <property type="protein sequence ID" value="EMZ37960.1"/>
    <property type="molecule type" value="Genomic_DNA"/>
</dbReference>
<evidence type="ECO:0000256" key="1">
    <source>
        <dbReference type="ARBA" id="ARBA00022490"/>
    </source>
</evidence>
<comment type="subunit">
    <text evidence="5">Homodimer. Homodimerization may be required to stabilize the binding of ScpA to the Smc head domains. Component of a cohesin-like complex composed of ScpA, ScpB and the Smc homodimer, in which ScpA and ScpB bind to the head domain of Smc. The presence of the three proteins is required for the association of the complex with DNA.</text>
</comment>
<name>N2BHT7_9FIRM</name>
<keyword evidence="4 5" id="KW-0131">Cell cycle</keyword>
<evidence type="ECO:0000313" key="7">
    <source>
        <dbReference type="Proteomes" id="UP000012589"/>
    </source>
</evidence>
<dbReference type="OrthoDB" id="9806226at2"/>
<dbReference type="GO" id="GO:0051301">
    <property type="term" value="P:cell division"/>
    <property type="evidence" value="ECO:0007669"/>
    <property type="project" value="UniProtKB-KW"/>
</dbReference>
<dbReference type="Gene3D" id="1.10.10.10">
    <property type="entry name" value="Winged helix-like DNA-binding domain superfamily/Winged helix DNA-binding domain"/>
    <property type="match status" value="2"/>
</dbReference>
<dbReference type="STRING" id="1235802.C823_00284"/>
<dbReference type="InterPro" id="IPR036390">
    <property type="entry name" value="WH_DNA-bd_sf"/>
</dbReference>
<comment type="subcellular location">
    <subcellularLocation>
        <location evidence="5">Cytoplasm</location>
    </subcellularLocation>
    <text evidence="5">Associated with two foci at the outer edges of the nucleoid region in young cells, and at four foci within both cell halves in older cells.</text>
</comment>
<organism evidence="6 7">
    <name type="scientific">Eubacterium plexicaudatum ASF492</name>
    <dbReference type="NCBI Taxonomy" id="1235802"/>
    <lineage>
        <taxon>Bacteria</taxon>
        <taxon>Bacillati</taxon>
        <taxon>Bacillota</taxon>
        <taxon>Clostridia</taxon>
        <taxon>Eubacteriales</taxon>
        <taxon>Eubacteriaceae</taxon>
        <taxon>Eubacterium</taxon>
    </lineage>
</organism>
<keyword evidence="1 5" id="KW-0963">Cytoplasm</keyword>
<dbReference type="HAMAP" id="MF_01804">
    <property type="entry name" value="ScpB"/>
    <property type="match status" value="1"/>
</dbReference>
<evidence type="ECO:0000256" key="3">
    <source>
        <dbReference type="ARBA" id="ARBA00022829"/>
    </source>
</evidence>
<dbReference type="eggNOG" id="COG1386">
    <property type="taxonomic scope" value="Bacteria"/>
</dbReference>
<accession>N2BHT7</accession>
<dbReference type="PATRIC" id="fig|1235802.3.peg.297"/>
<comment type="similarity">
    <text evidence="5">Belongs to the ScpB family.</text>
</comment>
<evidence type="ECO:0000256" key="2">
    <source>
        <dbReference type="ARBA" id="ARBA00022618"/>
    </source>
</evidence>
<proteinExistence type="inferred from homology"/>
<dbReference type="HOGENOM" id="CLU_045647_5_3_9"/>
<reference evidence="6 7" key="1">
    <citation type="journal article" date="2014" name="Genome Announc.">
        <title>Draft genome sequences of the altered schaedler flora, a defined bacterial community from gnotobiotic mice.</title>
        <authorList>
            <person name="Wannemuehler M.J."/>
            <person name="Overstreet A.M."/>
            <person name="Ward D.V."/>
            <person name="Phillips G.J."/>
        </authorList>
    </citation>
    <scope>NUCLEOTIDE SEQUENCE [LARGE SCALE GENOMIC DNA]</scope>
    <source>
        <strain evidence="6 7">ASF492</strain>
    </source>
</reference>
<keyword evidence="3 5" id="KW-0159">Chromosome partition</keyword>
<dbReference type="GO" id="GO:0051304">
    <property type="term" value="P:chromosome separation"/>
    <property type="evidence" value="ECO:0007669"/>
    <property type="project" value="InterPro"/>
</dbReference>
<dbReference type="PANTHER" id="PTHR34298">
    <property type="entry name" value="SEGREGATION AND CONDENSATION PROTEIN B"/>
    <property type="match status" value="1"/>
</dbReference>
<evidence type="ECO:0000256" key="5">
    <source>
        <dbReference type="HAMAP-Rule" id="MF_01804"/>
    </source>
</evidence>